<feature type="compositionally biased region" description="Basic and acidic residues" evidence="1">
    <location>
        <begin position="308"/>
        <end position="323"/>
    </location>
</feature>
<evidence type="ECO:0000313" key="3">
    <source>
        <dbReference type="EMBL" id="KAK1613909.1"/>
    </source>
</evidence>
<feature type="domain" description="F-box" evidence="2">
    <location>
        <begin position="11"/>
        <end position="50"/>
    </location>
</feature>
<gene>
    <name evidence="3" type="ORF">QYE76_019426</name>
</gene>
<feature type="compositionally biased region" description="Basic residues" evidence="1">
    <location>
        <begin position="261"/>
        <end position="272"/>
    </location>
</feature>
<sequence length="450" mass="47696">METSMDLTQGLPHDLLADVLGRLHPSPRSLAASRCVSKAWCTVVDAHRLLSDLLPHPLAGIFVHVGQGTPPKHFSLVPPTEIAAFDYLDTQDAECLTIRQHCNGLLLLGDEEVRVLNPATRQWATLARPPPMFTPGLEDVFRAKTYMGCHDQYLVFDPTVSPDYENNIVKSYIPNMVSGVNLNYDAGLPTRASTGLGLRVARPTSAAGGPAPSPASASLLRLLRRTPHIGHLVRCRRSRPRPRGVPRECPDHGVGHRLGRRRLLRRRRRRSFAARGRTAAAAAKRERLPPPPPPLRLAAMATAAPTETGRRAAERVQSGHEPQRIGVGSPPPPSLGGPGGGVADASRSSGHGWGSRPVDRPDVGMTGRRRPPRSASSAMVSASSAMALAISALVAGRRPSARSAASATASATSASAAPPRGPAAGPQRRRLPPPPPPGGVGGTSEQRAPN</sequence>
<evidence type="ECO:0000259" key="2">
    <source>
        <dbReference type="Pfam" id="PF00646"/>
    </source>
</evidence>
<dbReference type="EMBL" id="JAUUTY010000006">
    <property type="protein sequence ID" value="KAK1613909.1"/>
    <property type="molecule type" value="Genomic_DNA"/>
</dbReference>
<evidence type="ECO:0000256" key="1">
    <source>
        <dbReference type="SAM" id="MobiDB-lite"/>
    </source>
</evidence>
<name>A0AAD8VP33_LOLMU</name>
<feature type="region of interest" description="Disordered" evidence="1">
    <location>
        <begin position="261"/>
        <end position="382"/>
    </location>
</feature>
<dbReference type="Proteomes" id="UP001231189">
    <property type="component" value="Unassembled WGS sequence"/>
</dbReference>
<organism evidence="3 4">
    <name type="scientific">Lolium multiflorum</name>
    <name type="common">Italian ryegrass</name>
    <name type="synonym">Lolium perenne subsp. multiflorum</name>
    <dbReference type="NCBI Taxonomy" id="4521"/>
    <lineage>
        <taxon>Eukaryota</taxon>
        <taxon>Viridiplantae</taxon>
        <taxon>Streptophyta</taxon>
        <taxon>Embryophyta</taxon>
        <taxon>Tracheophyta</taxon>
        <taxon>Spermatophyta</taxon>
        <taxon>Magnoliopsida</taxon>
        <taxon>Liliopsida</taxon>
        <taxon>Poales</taxon>
        <taxon>Poaceae</taxon>
        <taxon>BOP clade</taxon>
        <taxon>Pooideae</taxon>
        <taxon>Poodae</taxon>
        <taxon>Poeae</taxon>
        <taxon>Poeae Chloroplast Group 2 (Poeae type)</taxon>
        <taxon>Loliodinae</taxon>
        <taxon>Loliinae</taxon>
        <taxon>Lolium</taxon>
    </lineage>
</organism>
<feature type="region of interest" description="Disordered" evidence="1">
    <location>
        <begin position="396"/>
        <end position="450"/>
    </location>
</feature>
<feature type="compositionally biased region" description="Low complexity" evidence="1">
    <location>
        <begin position="396"/>
        <end position="426"/>
    </location>
</feature>
<dbReference type="InterPro" id="IPR036047">
    <property type="entry name" value="F-box-like_dom_sf"/>
</dbReference>
<dbReference type="Pfam" id="PF00646">
    <property type="entry name" value="F-box"/>
    <property type="match status" value="1"/>
</dbReference>
<proteinExistence type="predicted"/>
<dbReference type="AlphaFoldDB" id="A0AAD8VP33"/>
<dbReference type="PANTHER" id="PTHR34591">
    <property type="entry name" value="OS03G0653100 PROTEIN-RELATED"/>
    <property type="match status" value="1"/>
</dbReference>
<feature type="compositionally biased region" description="Low complexity" evidence="1">
    <location>
        <begin position="273"/>
        <end position="282"/>
    </location>
</feature>
<protein>
    <recommendedName>
        <fullName evidence="2">F-box domain-containing protein</fullName>
    </recommendedName>
</protein>
<feature type="compositionally biased region" description="Low complexity" evidence="1">
    <location>
        <begin position="296"/>
        <end position="305"/>
    </location>
</feature>
<comment type="caution">
    <text evidence="3">The sequence shown here is derived from an EMBL/GenBank/DDBJ whole genome shotgun (WGS) entry which is preliminary data.</text>
</comment>
<evidence type="ECO:0000313" key="4">
    <source>
        <dbReference type="Proteomes" id="UP001231189"/>
    </source>
</evidence>
<dbReference type="SUPFAM" id="SSF81383">
    <property type="entry name" value="F-box domain"/>
    <property type="match status" value="1"/>
</dbReference>
<dbReference type="PANTHER" id="PTHR34591:SF60">
    <property type="entry name" value="OS01G0824700 PROTEIN"/>
    <property type="match status" value="1"/>
</dbReference>
<reference evidence="3" key="1">
    <citation type="submission" date="2023-07" db="EMBL/GenBank/DDBJ databases">
        <title>A chromosome-level genome assembly of Lolium multiflorum.</title>
        <authorList>
            <person name="Chen Y."/>
            <person name="Copetti D."/>
            <person name="Kolliker R."/>
            <person name="Studer B."/>
        </authorList>
    </citation>
    <scope>NUCLEOTIDE SEQUENCE</scope>
    <source>
        <strain evidence="3">02402/16</strain>
        <tissue evidence="3">Leaf</tissue>
    </source>
</reference>
<keyword evidence="4" id="KW-1185">Reference proteome</keyword>
<dbReference type="InterPro" id="IPR001810">
    <property type="entry name" value="F-box_dom"/>
</dbReference>
<accession>A0AAD8VP33</accession>